<dbReference type="AlphaFoldDB" id="S0FKC3"/>
<evidence type="ECO:0000256" key="2">
    <source>
        <dbReference type="ARBA" id="ARBA00022729"/>
    </source>
</evidence>
<keyword evidence="2 3" id="KW-0732">Signal</keyword>
<dbReference type="EMBL" id="AORV01000078">
    <property type="protein sequence ID" value="EMS68968.1"/>
    <property type="molecule type" value="Genomic_DNA"/>
</dbReference>
<keyword evidence="6" id="KW-1185">Reference proteome</keyword>
<protein>
    <submittedName>
        <fullName evidence="5">ABC-type Fe3+-hydroxamate transport system, periplasmic component</fullName>
    </submittedName>
</protein>
<evidence type="ECO:0000313" key="6">
    <source>
        <dbReference type="Proteomes" id="UP000014155"/>
    </source>
</evidence>
<name>S0FKC3_RUMCE</name>
<feature type="domain" description="Fe/B12 periplasmic-binding" evidence="4">
    <location>
        <begin position="84"/>
        <end position="346"/>
    </location>
</feature>
<dbReference type="eggNOG" id="COG0614">
    <property type="taxonomic scope" value="Bacteria"/>
</dbReference>
<dbReference type="PATRIC" id="fig|1195236.3.peg.5581"/>
<evidence type="ECO:0000256" key="1">
    <source>
        <dbReference type="ARBA" id="ARBA00008814"/>
    </source>
</evidence>
<dbReference type="Proteomes" id="UP000014155">
    <property type="component" value="Unassembled WGS sequence"/>
</dbReference>
<dbReference type="PROSITE" id="PS51257">
    <property type="entry name" value="PROKAR_LIPOPROTEIN"/>
    <property type="match status" value="1"/>
</dbReference>
<organism evidence="5 6">
    <name type="scientific">Ruminiclostridium cellobioparum subsp. termitidis CT1112</name>
    <dbReference type="NCBI Taxonomy" id="1195236"/>
    <lineage>
        <taxon>Bacteria</taxon>
        <taxon>Bacillati</taxon>
        <taxon>Bacillota</taxon>
        <taxon>Clostridia</taxon>
        <taxon>Eubacteriales</taxon>
        <taxon>Oscillospiraceae</taxon>
        <taxon>Ruminiclostridium</taxon>
    </lineage>
</organism>
<comment type="similarity">
    <text evidence="1">Belongs to the bacterial solute-binding protein 8 family.</text>
</comment>
<sequence>MKIKILSLFMVFVLAAGLFAGCGQADISGNSAAGTAAQSAALSTTAAPGTATDSTGIDSKAVRYPLTLKDASGTSVTIAAKPVKIAAFPLGVCEMLISLTDKSQIAAMTYFAEDQGVSNITDAARGVGQRMDFNAEKILALQPDLVLADAWSDANIIKQLRDSNINVFVLKTPSNIDQEKEMLKLLGDITDNAGKAEELANWMDQKLKSVSDRLSVLKEEEKLSIIDYSEMGSTSGKDTNFDDIVTRAGLTNPVSKEGLTGWPQLSKEMIVKYDPDIISVPSWFYDTSKATPESLTKSIREDKSLAGVKAVKNNRIISVPYNHLSATSHYSVLAVEDMAKAAYPDLFK</sequence>
<proteinExistence type="inferred from homology"/>
<feature type="chain" id="PRO_5038652186" evidence="3">
    <location>
        <begin position="21"/>
        <end position="348"/>
    </location>
</feature>
<dbReference type="SUPFAM" id="SSF53807">
    <property type="entry name" value="Helical backbone' metal receptor"/>
    <property type="match status" value="1"/>
</dbReference>
<dbReference type="InterPro" id="IPR050902">
    <property type="entry name" value="ABC_Transporter_SBP"/>
</dbReference>
<evidence type="ECO:0000259" key="4">
    <source>
        <dbReference type="PROSITE" id="PS50983"/>
    </source>
</evidence>
<accession>S0FKC3</accession>
<dbReference type="Gene3D" id="3.40.50.1980">
    <property type="entry name" value="Nitrogenase molybdenum iron protein domain"/>
    <property type="match status" value="2"/>
</dbReference>
<dbReference type="RefSeq" id="WP_004631050.1">
    <property type="nucleotide sequence ID" value="NZ_AORV01000078.1"/>
</dbReference>
<dbReference type="InterPro" id="IPR002491">
    <property type="entry name" value="ABC_transptr_periplasmic_BD"/>
</dbReference>
<dbReference type="PANTHER" id="PTHR30535">
    <property type="entry name" value="VITAMIN B12-BINDING PROTEIN"/>
    <property type="match status" value="1"/>
</dbReference>
<comment type="caution">
    <text evidence="5">The sequence shown here is derived from an EMBL/GenBank/DDBJ whole genome shotgun (WGS) entry which is preliminary data.</text>
</comment>
<dbReference type="InterPro" id="IPR054828">
    <property type="entry name" value="Vit_B12_bind_prot"/>
</dbReference>
<dbReference type="NCBIfam" id="NF038402">
    <property type="entry name" value="TroA_like"/>
    <property type="match status" value="1"/>
</dbReference>
<dbReference type="PANTHER" id="PTHR30535:SF34">
    <property type="entry name" value="MOLYBDATE-BINDING PROTEIN MOLA"/>
    <property type="match status" value="1"/>
</dbReference>
<dbReference type="PROSITE" id="PS50983">
    <property type="entry name" value="FE_B12_PBP"/>
    <property type="match status" value="1"/>
</dbReference>
<gene>
    <name evidence="5" type="ORF">CTER_5441</name>
</gene>
<evidence type="ECO:0000256" key="3">
    <source>
        <dbReference type="SAM" id="SignalP"/>
    </source>
</evidence>
<feature type="signal peptide" evidence="3">
    <location>
        <begin position="1"/>
        <end position="20"/>
    </location>
</feature>
<dbReference type="GO" id="GO:0071281">
    <property type="term" value="P:cellular response to iron ion"/>
    <property type="evidence" value="ECO:0007669"/>
    <property type="project" value="TreeGrafter"/>
</dbReference>
<dbReference type="STRING" id="1195236.CTER_5441"/>
<reference evidence="5 6" key="1">
    <citation type="journal article" date="2013" name="Genome Announc.">
        <title>Draft Genome Sequence of the Cellulolytic, Mesophilic, Anaerobic Bacterium Clostridium termitidis Strain CT1112 (DSM 5398).</title>
        <authorList>
            <person name="Lal S."/>
            <person name="Ramachandran U."/>
            <person name="Zhang X."/>
            <person name="Munir R."/>
            <person name="Sparling R."/>
            <person name="Levin D.B."/>
        </authorList>
    </citation>
    <scope>NUCLEOTIDE SEQUENCE [LARGE SCALE GENOMIC DNA]</scope>
    <source>
        <strain evidence="5 6">CT1112</strain>
    </source>
</reference>
<dbReference type="Pfam" id="PF01497">
    <property type="entry name" value="Peripla_BP_2"/>
    <property type="match status" value="1"/>
</dbReference>
<evidence type="ECO:0000313" key="5">
    <source>
        <dbReference type="EMBL" id="EMS68968.1"/>
    </source>
</evidence>